<evidence type="ECO:0000313" key="3">
    <source>
        <dbReference type="Proteomes" id="UP000236161"/>
    </source>
</evidence>
<dbReference type="Proteomes" id="UP000236161">
    <property type="component" value="Unassembled WGS sequence"/>
</dbReference>
<feature type="compositionally biased region" description="Basic and acidic residues" evidence="1">
    <location>
        <begin position="176"/>
        <end position="194"/>
    </location>
</feature>
<dbReference type="OrthoDB" id="784906at2759"/>
<gene>
    <name evidence="2" type="ORF">AXF42_Ash014377</name>
</gene>
<keyword evidence="3" id="KW-1185">Reference proteome</keyword>
<dbReference type="EMBL" id="KZ451930">
    <property type="protein sequence ID" value="PKA61460.1"/>
    <property type="molecule type" value="Genomic_DNA"/>
</dbReference>
<evidence type="ECO:0008006" key="4">
    <source>
        <dbReference type="Google" id="ProtNLM"/>
    </source>
</evidence>
<evidence type="ECO:0000313" key="2">
    <source>
        <dbReference type="EMBL" id="PKA61460.1"/>
    </source>
</evidence>
<dbReference type="InterPro" id="IPR008507">
    <property type="entry name" value="DUF789"/>
</dbReference>
<dbReference type="Pfam" id="PF05623">
    <property type="entry name" value="DUF789"/>
    <property type="match status" value="1"/>
</dbReference>
<dbReference type="PANTHER" id="PTHR31343:SF42">
    <property type="entry name" value="T15D22.8"/>
    <property type="match status" value="1"/>
</dbReference>
<organism evidence="2 3">
    <name type="scientific">Apostasia shenzhenica</name>
    <dbReference type="NCBI Taxonomy" id="1088818"/>
    <lineage>
        <taxon>Eukaryota</taxon>
        <taxon>Viridiplantae</taxon>
        <taxon>Streptophyta</taxon>
        <taxon>Embryophyta</taxon>
        <taxon>Tracheophyta</taxon>
        <taxon>Spermatophyta</taxon>
        <taxon>Magnoliopsida</taxon>
        <taxon>Liliopsida</taxon>
        <taxon>Asparagales</taxon>
        <taxon>Orchidaceae</taxon>
        <taxon>Apostasioideae</taxon>
        <taxon>Apostasia</taxon>
    </lineage>
</organism>
<feature type="region of interest" description="Disordered" evidence="1">
    <location>
        <begin position="167"/>
        <end position="194"/>
    </location>
</feature>
<name>A0A2I0B0Y9_9ASPA</name>
<dbReference type="AlphaFoldDB" id="A0A2I0B0Y9"/>
<dbReference type="PANTHER" id="PTHR31343">
    <property type="entry name" value="T15D22.8"/>
    <property type="match status" value="1"/>
</dbReference>
<sequence>MLGTALHSDRAHGGDGFYGAGKVRRVQHHRWSCRTEAVVPPSVSGEPESRTRSEVENRKFVPAAAAAARWGGTSPCNLHRFLDATTPSVRAHYLSKATRMKSLRACDEDCKAAYFTLEDLWESFKEWSAYGAGVPLLLNGRDSVVQYYVPYLSGIQLYVDSSKFVSKSQPSQDSDAESRRDSSSDRSSDSEIDRGFNVPSSYFIRKMGQLTVDEKQISFQDGSSRDDSNRGGCLGSLIFEYIEHDRPYCREPLADKIFDLARQFPALMTIKSCDLLPTSWFSVAWYPIYRIPTGPTLRDLEACFLTFHSLYAPTKGVTISSSHGFECVPKVSLPAFGLVSYKFKSSMWISNSSCEGKLVNTLLQAADNWLQLLAVNLPDYCFFSSQNSSRR</sequence>
<evidence type="ECO:0000256" key="1">
    <source>
        <dbReference type="SAM" id="MobiDB-lite"/>
    </source>
</evidence>
<reference evidence="2 3" key="1">
    <citation type="journal article" date="2017" name="Nature">
        <title>The Apostasia genome and the evolution of orchids.</title>
        <authorList>
            <person name="Zhang G.Q."/>
            <person name="Liu K.W."/>
            <person name="Li Z."/>
            <person name="Lohaus R."/>
            <person name="Hsiao Y.Y."/>
            <person name="Niu S.C."/>
            <person name="Wang J.Y."/>
            <person name="Lin Y.C."/>
            <person name="Xu Q."/>
            <person name="Chen L.J."/>
            <person name="Yoshida K."/>
            <person name="Fujiwara S."/>
            <person name="Wang Z.W."/>
            <person name="Zhang Y.Q."/>
            <person name="Mitsuda N."/>
            <person name="Wang M."/>
            <person name="Liu G.H."/>
            <person name="Pecoraro L."/>
            <person name="Huang H.X."/>
            <person name="Xiao X.J."/>
            <person name="Lin M."/>
            <person name="Wu X.Y."/>
            <person name="Wu W.L."/>
            <person name="Chen Y.Y."/>
            <person name="Chang S.B."/>
            <person name="Sakamoto S."/>
            <person name="Ohme-Takagi M."/>
            <person name="Yagi M."/>
            <person name="Zeng S.J."/>
            <person name="Shen C.Y."/>
            <person name="Yeh C.M."/>
            <person name="Luo Y.B."/>
            <person name="Tsai W.C."/>
            <person name="Van de Peer Y."/>
            <person name="Liu Z.J."/>
        </authorList>
    </citation>
    <scope>NUCLEOTIDE SEQUENCE [LARGE SCALE GENOMIC DNA]</scope>
    <source>
        <strain evidence="3">cv. Shenzhen</strain>
        <tissue evidence="2">Stem</tissue>
    </source>
</reference>
<protein>
    <recommendedName>
        <fullName evidence="4">DUF789 domain-containing protein</fullName>
    </recommendedName>
</protein>
<accession>A0A2I0B0Y9</accession>
<proteinExistence type="predicted"/>